<dbReference type="SUPFAM" id="SSF90209">
    <property type="entry name" value="Ran binding protein zinc finger-like"/>
    <property type="match status" value="1"/>
</dbReference>
<feature type="region of interest" description="Disordered" evidence="5">
    <location>
        <begin position="623"/>
        <end position="663"/>
    </location>
</feature>
<dbReference type="Gramene" id="Kaladp0912s0005.2.v1.1">
    <property type="protein sequence ID" value="Kaladp0912s0005.2.v1.1"/>
    <property type="gene ID" value="Kaladp0912s0005.v1.1"/>
</dbReference>
<feature type="region of interest" description="Disordered" evidence="5">
    <location>
        <begin position="714"/>
        <end position="743"/>
    </location>
</feature>
<evidence type="ECO:0000313" key="7">
    <source>
        <dbReference type="EnsemblPlants" id="Kaladp0912s0005.2.v1.1"/>
    </source>
</evidence>
<evidence type="ECO:0000256" key="1">
    <source>
        <dbReference type="ARBA" id="ARBA00022723"/>
    </source>
</evidence>
<protein>
    <recommendedName>
        <fullName evidence="6">RanBP2-type domain-containing protein</fullName>
    </recommendedName>
</protein>
<dbReference type="PANTHER" id="PTHR23111">
    <property type="entry name" value="ZINC FINGER PROTEIN"/>
    <property type="match status" value="1"/>
</dbReference>
<evidence type="ECO:0000256" key="2">
    <source>
        <dbReference type="ARBA" id="ARBA00022771"/>
    </source>
</evidence>
<sequence length="743" mass="83345">MGGAARFVMLLTSPYPFLTPRPSFLLRLARNPRLLRSGLPLSALKYSTRPSISLTPLRATQSENYHSQSSAFKDDSFSDQFSGGSSGSASAPNWYHPWPEWSRFIDGVRQHGYYERVDYSAMDEDAWGFASADNFSSPEFLTAARACLHFARDRDNLLGYLSRSDIRVVIENGSAFLFRDAEKLRSRMKSFLGITDSSSVVELDKATLADLMKYLLSYANMRPVSSADGYHSNEQTVGSSVRNLLSELANLSFGARDTNTPGSMQNQYPNSYGQAPRPRGQQIEMKKGDWICPKCTFMNFARNMKCLECEEARPRRQLSNGEWECPQCDFFNYGRNTSCLRCDCKRPGELTISPAHPQSSRLNMSDSNIQLAANGEKVQRWPDMFSAKPQDNVNEMGRNNDSHISPGSRSPGSTFITNEPDAPSDKLHLSERPVSFKEGRDYDEQAEKSERWFKRVAELHDVTDLASAIPDEDFPEIMPMRKGENRFVVSKKKDRSLTTPMHKRRASMEQASESKFVPFVPFPPDYFAKKNQSQNDVESSQNSTNDAHNSYNYSTNVNDKNSFGDTKPNADAGSRSSGPQKSVQSGGTTNIVNNEYTWSSVKISVDGMQDCCDGYSGRSVSSQIDSTGNSSGDCQKENTTVKDGWSGKSLEGSAVKEPDPLDMSEEAKAERWFRRAAQIKDISELSQIPDEDFPSIMPMRKGVNRFVVSKRKTPLERRLTSPQYRRNLPVVDSDPSKTINESK</sequence>
<feature type="compositionally biased region" description="Polar residues" evidence="5">
    <location>
        <begin position="623"/>
        <end position="633"/>
    </location>
</feature>
<dbReference type="PANTHER" id="PTHR23111:SF30">
    <property type="entry name" value="ZINC FINGER PROTEIN VAR3, CHLOROPLASTIC"/>
    <property type="match status" value="1"/>
</dbReference>
<feature type="compositionally biased region" description="Basic and acidic residues" evidence="5">
    <location>
        <begin position="654"/>
        <end position="663"/>
    </location>
</feature>
<keyword evidence="2 4" id="KW-0863">Zinc-finger</keyword>
<evidence type="ECO:0000313" key="8">
    <source>
        <dbReference type="Proteomes" id="UP000594263"/>
    </source>
</evidence>
<feature type="region of interest" description="Disordered" evidence="5">
    <location>
        <begin position="492"/>
        <end position="512"/>
    </location>
</feature>
<dbReference type="PROSITE" id="PS50199">
    <property type="entry name" value="ZF_RANBP2_2"/>
    <property type="match status" value="2"/>
</dbReference>
<feature type="domain" description="RanBP2-type" evidence="6">
    <location>
        <begin position="319"/>
        <end position="348"/>
    </location>
</feature>
<evidence type="ECO:0000256" key="3">
    <source>
        <dbReference type="ARBA" id="ARBA00022833"/>
    </source>
</evidence>
<dbReference type="InterPro" id="IPR001876">
    <property type="entry name" value="Znf_RanBP2"/>
</dbReference>
<dbReference type="Pfam" id="PF00641">
    <property type="entry name" value="Zn_ribbon_RanBP"/>
    <property type="match status" value="2"/>
</dbReference>
<organism evidence="7 8">
    <name type="scientific">Kalanchoe fedtschenkoi</name>
    <name type="common">Lavender scallops</name>
    <name type="synonym">South American air plant</name>
    <dbReference type="NCBI Taxonomy" id="63787"/>
    <lineage>
        <taxon>Eukaryota</taxon>
        <taxon>Viridiplantae</taxon>
        <taxon>Streptophyta</taxon>
        <taxon>Embryophyta</taxon>
        <taxon>Tracheophyta</taxon>
        <taxon>Spermatophyta</taxon>
        <taxon>Magnoliopsida</taxon>
        <taxon>eudicotyledons</taxon>
        <taxon>Gunneridae</taxon>
        <taxon>Pentapetalae</taxon>
        <taxon>Saxifragales</taxon>
        <taxon>Crassulaceae</taxon>
        <taxon>Kalanchoe</taxon>
    </lineage>
</organism>
<feature type="compositionally biased region" description="Polar residues" evidence="5">
    <location>
        <begin position="257"/>
        <end position="273"/>
    </location>
</feature>
<dbReference type="GO" id="GO:0005737">
    <property type="term" value="C:cytoplasm"/>
    <property type="evidence" value="ECO:0007669"/>
    <property type="project" value="TreeGrafter"/>
</dbReference>
<keyword evidence="8" id="KW-1185">Reference proteome</keyword>
<dbReference type="PROSITE" id="PS01358">
    <property type="entry name" value="ZF_RANBP2_1"/>
    <property type="match status" value="2"/>
</dbReference>
<keyword evidence="1" id="KW-0479">Metal-binding</keyword>
<accession>A0A7N0VIW3</accession>
<dbReference type="SMART" id="SM00547">
    <property type="entry name" value="ZnF_RBZ"/>
    <property type="match status" value="2"/>
</dbReference>
<proteinExistence type="predicted"/>
<evidence type="ECO:0000256" key="5">
    <source>
        <dbReference type="SAM" id="MobiDB-lite"/>
    </source>
</evidence>
<dbReference type="GO" id="GO:0003729">
    <property type="term" value="F:mRNA binding"/>
    <property type="evidence" value="ECO:0007669"/>
    <property type="project" value="TreeGrafter"/>
</dbReference>
<feature type="region of interest" description="Disordered" evidence="5">
    <location>
        <begin position="398"/>
        <end position="427"/>
    </location>
</feature>
<feature type="compositionally biased region" description="Polar residues" evidence="5">
    <location>
        <begin position="530"/>
        <end position="564"/>
    </location>
</feature>
<feature type="region of interest" description="Disordered" evidence="5">
    <location>
        <begin position="256"/>
        <end position="279"/>
    </location>
</feature>
<dbReference type="Proteomes" id="UP000594263">
    <property type="component" value="Unplaced"/>
</dbReference>
<keyword evidence="3" id="KW-0862">Zinc</keyword>
<dbReference type="EnsemblPlants" id="Kaladp0912s0005.2.v1.1">
    <property type="protein sequence ID" value="Kaladp0912s0005.2.v1.1"/>
    <property type="gene ID" value="Kaladp0912s0005.v1.1"/>
</dbReference>
<dbReference type="AlphaFoldDB" id="A0A7N0VIW3"/>
<feature type="compositionally biased region" description="Polar residues" evidence="5">
    <location>
        <begin position="398"/>
        <end position="417"/>
    </location>
</feature>
<evidence type="ECO:0000259" key="6">
    <source>
        <dbReference type="PROSITE" id="PS50199"/>
    </source>
</evidence>
<name>A0A7N0VIW3_KALFE</name>
<dbReference type="InterPro" id="IPR036443">
    <property type="entry name" value="Znf_RanBP2_sf"/>
</dbReference>
<feature type="region of interest" description="Disordered" evidence="5">
    <location>
        <begin position="527"/>
        <end position="590"/>
    </location>
</feature>
<feature type="domain" description="RanBP2-type" evidence="6">
    <location>
        <begin position="286"/>
        <end position="315"/>
    </location>
</feature>
<dbReference type="GO" id="GO:0008270">
    <property type="term" value="F:zinc ion binding"/>
    <property type="evidence" value="ECO:0007669"/>
    <property type="project" value="UniProtKB-KW"/>
</dbReference>
<feature type="compositionally biased region" description="Polar residues" evidence="5">
    <location>
        <begin position="574"/>
        <end position="590"/>
    </location>
</feature>
<dbReference type="Gene3D" id="4.10.1060.10">
    <property type="entry name" value="Zinc finger, RanBP2-type"/>
    <property type="match status" value="2"/>
</dbReference>
<evidence type="ECO:0000256" key="4">
    <source>
        <dbReference type="PROSITE-ProRule" id="PRU00322"/>
    </source>
</evidence>
<reference evidence="7" key="1">
    <citation type="submission" date="2021-01" db="UniProtKB">
        <authorList>
            <consortium name="EnsemblPlants"/>
        </authorList>
    </citation>
    <scope>IDENTIFICATION</scope>
</reference>